<dbReference type="RefSeq" id="WP_079686486.1">
    <property type="nucleotide sequence ID" value="NZ_FUZU01000001.1"/>
</dbReference>
<reference evidence="3 4" key="1">
    <citation type="submission" date="2017-02" db="EMBL/GenBank/DDBJ databases">
        <authorList>
            <person name="Peterson S.W."/>
        </authorList>
    </citation>
    <scope>NUCLEOTIDE SEQUENCE [LARGE SCALE GENOMIC DNA]</scope>
    <source>
        <strain evidence="3 4">DSM 25262</strain>
    </source>
</reference>
<feature type="compositionally biased region" description="Basic and acidic residues" evidence="1">
    <location>
        <begin position="179"/>
        <end position="201"/>
    </location>
</feature>
<feature type="compositionally biased region" description="Basic and acidic residues" evidence="1">
    <location>
        <begin position="110"/>
        <end position="136"/>
    </location>
</feature>
<keyword evidence="2" id="KW-1133">Transmembrane helix</keyword>
<evidence type="ECO:0000256" key="2">
    <source>
        <dbReference type="SAM" id="Phobius"/>
    </source>
</evidence>
<keyword evidence="2" id="KW-0812">Transmembrane</keyword>
<keyword evidence="2" id="KW-0472">Membrane</keyword>
<evidence type="ECO:0000313" key="3">
    <source>
        <dbReference type="EMBL" id="SKC60736.1"/>
    </source>
</evidence>
<dbReference type="OrthoDB" id="979886at2"/>
<feature type="compositionally biased region" description="Basic and acidic residues" evidence="1">
    <location>
        <begin position="143"/>
        <end position="162"/>
    </location>
</feature>
<dbReference type="EMBL" id="FUZU01000001">
    <property type="protein sequence ID" value="SKC60736.1"/>
    <property type="molecule type" value="Genomic_DNA"/>
</dbReference>
<feature type="region of interest" description="Disordered" evidence="1">
    <location>
        <begin position="45"/>
        <end position="227"/>
    </location>
</feature>
<sequence length="311" mass="33579">MTEKQESKNKQIAFATTVGIYAAAFLLMFFIVAWRPMNPPPGEFGVELNFGMDDEGSGDVQPDKPVGSGGTQEEEPEKSEPQETSPPPPQETTPPVEEKMLTTDEEDAPVIEKKKEDKKVEIKEKKEEVKPVETKPVETTPKVVEKPKEVPKEVQPKKEDPKAVYNPNAQKGESSNKTSEGKAGEAGNHGDDKGKVGDKGSPEGSLDAKALYGKQGGGGGNGTGSSLALAGWEWDEVPRPQVPNNESGKIVFEIVVNSDGELEKITVVENTLSAEAAQACRRTVEKLTFTRTGSNVPTLSKGKITFMVRSK</sequence>
<keyword evidence="4" id="KW-1185">Reference proteome</keyword>
<name>A0A1T5KAM9_9BACT</name>
<evidence type="ECO:0000313" key="4">
    <source>
        <dbReference type="Proteomes" id="UP000190961"/>
    </source>
</evidence>
<feature type="compositionally biased region" description="Polar residues" evidence="1">
    <location>
        <begin position="167"/>
        <end position="178"/>
    </location>
</feature>
<accession>A0A1T5KAM9</accession>
<dbReference type="AlphaFoldDB" id="A0A1T5KAM9"/>
<proteinExistence type="predicted"/>
<protein>
    <submittedName>
        <fullName evidence="3">Protein TonB, links inner and outer membranes</fullName>
    </submittedName>
</protein>
<evidence type="ECO:0000256" key="1">
    <source>
        <dbReference type="SAM" id="MobiDB-lite"/>
    </source>
</evidence>
<dbReference type="Proteomes" id="UP000190961">
    <property type="component" value="Unassembled WGS sequence"/>
</dbReference>
<feature type="compositionally biased region" description="Gly residues" evidence="1">
    <location>
        <begin position="214"/>
        <end position="223"/>
    </location>
</feature>
<dbReference type="Gene3D" id="3.30.1150.10">
    <property type="match status" value="1"/>
</dbReference>
<gene>
    <name evidence="3" type="ORF">SAMN05660236_1986</name>
</gene>
<feature type="transmembrane region" description="Helical" evidence="2">
    <location>
        <begin position="12"/>
        <end position="34"/>
    </location>
</feature>
<organism evidence="3 4">
    <name type="scientific">Ohtaekwangia koreensis</name>
    <dbReference type="NCBI Taxonomy" id="688867"/>
    <lineage>
        <taxon>Bacteria</taxon>
        <taxon>Pseudomonadati</taxon>
        <taxon>Bacteroidota</taxon>
        <taxon>Cytophagia</taxon>
        <taxon>Cytophagales</taxon>
        <taxon>Fulvivirgaceae</taxon>
        <taxon>Ohtaekwangia</taxon>
    </lineage>
</organism>
<dbReference type="STRING" id="688867.SAMN05660236_1986"/>